<evidence type="ECO:0000313" key="8">
    <source>
        <dbReference type="Proteomes" id="UP000680656"/>
    </source>
</evidence>
<dbReference type="PANTHER" id="PTHR39648:SF1">
    <property type="entry name" value="6-HYDROXYMETHYL-7,8-DIHYDROPTERIN PYROPHOSPHOKINASE"/>
    <property type="match status" value="1"/>
</dbReference>
<dbReference type="GO" id="GO:0003848">
    <property type="term" value="F:2-amino-4-hydroxy-6-hydroxymethyldihydropteridine diphosphokinase activity"/>
    <property type="evidence" value="ECO:0007669"/>
    <property type="project" value="UniProtKB-UniRule"/>
</dbReference>
<evidence type="ECO:0000256" key="5">
    <source>
        <dbReference type="HAMAP-Rule" id="MF_02131"/>
    </source>
</evidence>
<dbReference type="GO" id="GO:0016301">
    <property type="term" value="F:kinase activity"/>
    <property type="evidence" value="ECO:0007669"/>
    <property type="project" value="UniProtKB-KW"/>
</dbReference>
<dbReference type="SUPFAM" id="SSF63999">
    <property type="entry name" value="Thiamin pyrophosphokinase, catalytic domain"/>
    <property type="match status" value="1"/>
</dbReference>
<keyword evidence="2 5" id="KW-0547">Nucleotide-binding</keyword>
<dbReference type="UniPathway" id="UPA00065"/>
<dbReference type="AlphaFoldDB" id="A0A8E7AYX8"/>
<organism evidence="7 8">
    <name type="scientific">Methanospirillum purgamenti</name>
    <dbReference type="NCBI Taxonomy" id="2834276"/>
    <lineage>
        <taxon>Archaea</taxon>
        <taxon>Methanobacteriati</taxon>
        <taxon>Methanobacteriota</taxon>
        <taxon>Stenosarchaea group</taxon>
        <taxon>Methanomicrobia</taxon>
        <taxon>Methanomicrobiales</taxon>
        <taxon>Methanospirillaceae</taxon>
        <taxon>Methanospirillum</taxon>
    </lineage>
</organism>
<dbReference type="GO" id="GO:0009229">
    <property type="term" value="P:thiamine diphosphate biosynthetic process"/>
    <property type="evidence" value="ECO:0007669"/>
    <property type="project" value="InterPro"/>
</dbReference>
<evidence type="ECO:0000256" key="3">
    <source>
        <dbReference type="ARBA" id="ARBA00022777"/>
    </source>
</evidence>
<dbReference type="KEGG" id="mrtj:KHC33_10380"/>
<keyword evidence="4 5" id="KW-0067">ATP-binding</keyword>
<dbReference type="EC" id="2.7.6.3" evidence="5"/>
<comment type="similarity">
    <text evidence="5">Belongs to the archaeal 6-HMPDK family.</text>
</comment>
<evidence type="ECO:0000256" key="1">
    <source>
        <dbReference type="ARBA" id="ARBA00022679"/>
    </source>
</evidence>
<evidence type="ECO:0000313" key="7">
    <source>
        <dbReference type="EMBL" id="QVV87759.1"/>
    </source>
</evidence>
<sequence length="211" mass="23380">MKYEEWEPIYQEICDYFSFDPSDDERAAQILASLTTGNAYQLISHRIKDSIVTVCGNAPSLRNELSQISGVIIAADAAAGVLIQNNITPDVIVTDLDGIDDYAINLNKNGTILVVHAHGDNIPRLYSWVPKFEGPLILTTQGKPFSHVYNFGGFTDGDRAVYMAHELQAREIHLIGFDLNDPDVTPMKKGKLFWAGKLLSLLGYESFGMDN</sequence>
<gene>
    <name evidence="5" type="primary">mptE</name>
    <name evidence="7" type="ORF">KHC33_10380</name>
</gene>
<dbReference type="GO" id="GO:0004788">
    <property type="term" value="F:thiamine diphosphokinase activity"/>
    <property type="evidence" value="ECO:0007669"/>
    <property type="project" value="InterPro"/>
</dbReference>
<dbReference type="InterPro" id="IPR036759">
    <property type="entry name" value="TPK_catalytic_sf"/>
</dbReference>
<feature type="domain" description="6-hydroxymethylpterin diphosphokinase MptE-like" evidence="6">
    <location>
        <begin position="34"/>
        <end position="181"/>
    </location>
</feature>
<comment type="pathway">
    <text evidence="5">Cofactor biosynthesis; 5,6,7,8-tetrahydromethanopterin biosynthesis.</text>
</comment>
<keyword evidence="1 5" id="KW-0808">Transferase</keyword>
<dbReference type="InterPro" id="IPR002826">
    <property type="entry name" value="MptE-like"/>
</dbReference>
<keyword evidence="5" id="KW-0460">Magnesium</keyword>
<evidence type="ECO:0000259" key="6">
    <source>
        <dbReference type="Pfam" id="PF01973"/>
    </source>
</evidence>
<accession>A0A8E7AYX8</accession>
<dbReference type="GO" id="GO:2001118">
    <property type="term" value="P:tetrahydromethanopterin biosynthetic process"/>
    <property type="evidence" value="ECO:0007669"/>
    <property type="project" value="UniProtKB-UniRule"/>
</dbReference>
<dbReference type="GeneID" id="65097594"/>
<dbReference type="Pfam" id="PF01973">
    <property type="entry name" value="MptE-like"/>
    <property type="match status" value="1"/>
</dbReference>
<name>A0A8E7AYX8_9EURY</name>
<proteinExistence type="inferred from homology"/>
<comment type="cofactor">
    <cofactor evidence="5">
        <name>Mg(2+)</name>
        <dbReference type="ChEBI" id="CHEBI:18420"/>
    </cofactor>
</comment>
<dbReference type="Proteomes" id="UP000680656">
    <property type="component" value="Chromosome"/>
</dbReference>
<keyword evidence="8" id="KW-1185">Reference proteome</keyword>
<comment type="function">
    <text evidence="5">Catalyzes the transfer of diphosphate from ATP to 6-hydroxymethyl-7,8-dihydropterin (6-HMD), leading to 6-hydroxymethyl-7,8-dihydropterin diphosphate (6-HMDP).</text>
</comment>
<dbReference type="GO" id="GO:0005524">
    <property type="term" value="F:ATP binding"/>
    <property type="evidence" value="ECO:0007669"/>
    <property type="project" value="UniProtKB-UniRule"/>
</dbReference>
<evidence type="ECO:0000256" key="4">
    <source>
        <dbReference type="ARBA" id="ARBA00022840"/>
    </source>
</evidence>
<keyword evidence="3 5" id="KW-0418">Kinase</keyword>
<reference evidence="7 8" key="1">
    <citation type="submission" date="2021-05" db="EMBL/GenBank/DDBJ databases">
        <title>A novel Methanospirillum isolate from a pyrite-forming mixed culture.</title>
        <authorList>
            <person name="Bunk B."/>
            <person name="Sproer C."/>
            <person name="Spring S."/>
            <person name="Pester M."/>
        </authorList>
    </citation>
    <scope>NUCLEOTIDE SEQUENCE [LARGE SCALE GENOMIC DNA]</scope>
    <source>
        <strain evidence="7 8">J.3.6.1-F.2.7.3</strain>
    </source>
</reference>
<protein>
    <recommendedName>
        <fullName evidence="5">6-hydroxymethyl-7,8-dihydropterin pyrophosphokinase</fullName>
        <shortName evidence="5">HPPK</shortName>
        <ecNumber evidence="5">2.7.6.3</ecNumber>
    </recommendedName>
    <alternativeName>
        <fullName evidence="5">2-amino-4-hydroxy-6-hydroxymethyldihydropteridine pyrophosphokinase</fullName>
    </alternativeName>
    <alternativeName>
        <fullName evidence="5">6-hydroxymethyl-7,8-dihydropterin diphosphokinase</fullName>
        <shortName evidence="5">6-HMPDK</shortName>
    </alternativeName>
    <alternativeName>
        <fullName evidence="5">7,8-dihydro-6-hydroxymethylpterin diphosphokinase</fullName>
    </alternativeName>
    <alternativeName>
        <fullName evidence="5">7,8-dihydro-6-hydroxymethylpterin pyrophosphokinase</fullName>
        <shortName evidence="5">PPPK</shortName>
    </alternativeName>
</protein>
<dbReference type="PANTHER" id="PTHR39648">
    <property type="entry name" value="6-HYDROXYMETHYL-7,8-DIHYDROPTERIN PYROPHOSPHOKINASE"/>
    <property type="match status" value="1"/>
</dbReference>
<dbReference type="GO" id="GO:0000287">
    <property type="term" value="F:magnesium ion binding"/>
    <property type="evidence" value="ECO:0007669"/>
    <property type="project" value="UniProtKB-UniRule"/>
</dbReference>
<dbReference type="InterPro" id="IPR027510">
    <property type="entry name" value="HMPDK_MptE"/>
</dbReference>
<dbReference type="RefSeq" id="WP_214418579.1">
    <property type="nucleotide sequence ID" value="NZ_CP075546.1"/>
</dbReference>
<dbReference type="EMBL" id="CP075546">
    <property type="protein sequence ID" value="QVV87759.1"/>
    <property type="molecule type" value="Genomic_DNA"/>
</dbReference>
<evidence type="ECO:0000256" key="2">
    <source>
        <dbReference type="ARBA" id="ARBA00022741"/>
    </source>
</evidence>
<dbReference type="HAMAP" id="MF_02131">
    <property type="entry name" value="HMPDK_arch"/>
    <property type="match status" value="1"/>
</dbReference>
<dbReference type="Gene3D" id="3.40.50.10240">
    <property type="entry name" value="Thiamin pyrophosphokinase, catalytic domain"/>
    <property type="match status" value="1"/>
</dbReference>
<comment type="catalytic activity">
    <reaction evidence="5">
        <text>6-hydroxymethyl-7,8-dihydropterin + ATP = (7,8-dihydropterin-6-yl)methyl diphosphate + AMP + H(+)</text>
        <dbReference type="Rhea" id="RHEA:11412"/>
        <dbReference type="ChEBI" id="CHEBI:15378"/>
        <dbReference type="ChEBI" id="CHEBI:30616"/>
        <dbReference type="ChEBI" id="CHEBI:44841"/>
        <dbReference type="ChEBI" id="CHEBI:72950"/>
        <dbReference type="ChEBI" id="CHEBI:456215"/>
        <dbReference type="EC" id="2.7.6.3"/>
    </reaction>
</comment>